<dbReference type="InterPro" id="IPR031475">
    <property type="entry name" value="NBD_C"/>
</dbReference>
<reference evidence="15 16" key="1">
    <citation type="submission" date="2014-08" db="EMBL/GenBank/DDBJ databases">
        <authorList>
            <person name="Moulin Lionel"/>
        </authorList>
    </citation>
    <scope>NUCLEOTIDE SEQUENCE [LARGE SCALE GENOMIC DNA]</scope>
</reference>
<dbReference type="Gene3D" id="3.40.980.20">
    <property type="entry name" value="Four-carbon acid sugar kinase, nucleotide binding domain"/>
    <property type="match status" value="1"/>
</dbReference>
<feature type="domain" description="Four-carbon acid sugar kinase nucleotide binding" evidence="14">
    <location>
        <begin position="257"/>
        <end position="413"/>
    </location>
</feature>
<dbReference type="InterPro" id="IPR050007">
    <property type="entry name" value="OtnK"/>
</dbReference>
<dbReference type="SUPFAM" id="SSF142764">
    <property type="entry name" value="YgbK-like"/>
    <property type="match status" value="1"/>
</dbReference>
<comment type="function">
    <text evidence="9">Catalyzes the ATP-dependent phosphorylation of 3-oxo-tetronate to 3-oxo-tetronate 4-phosphate.</text>
</comment>
<dbReference type="GO" id="GO:0016301">
    <property type="term" value="F:kinase activity"/>
    <property type="evidence" value="ECO:0007669"/>
    <property type="project" value="UniProtKB-KW"/>
</dbReference>
<keyword evidence="3" id="KW-0547">Nucleotide-binding</keyword>
<comment type="similarity">
    <text evidence="1">Belongs to the four-carbon acid sugar kinase family.</text>
</comment>
<evidence type="ECO:0000256" key="8">
    <source>
        <dbReference type="ARBA" id="ARBA00036346"/>
    </source>
</evidence>
<keyword evidence="5" id="KW-0067">ATP-binding</keyword>
<evidence type="ECO:0000256" key="9">
    <source>
        <dbReference type="ARBA" id="ARBA00037335"/>
    </source>
</evidence>
<evidence type="ECO:0000256" key="5">
    <source>
        <dbReference type="ARBA" id="ARBA00022840"/>
    </source>
</evidence>
<evidence type="ECO:0000313" key="16">
    <source>
        <dbReference type="Proteomes" id="UP000046373"/>
    </source>
</evidence>
<dbReference type="Pfam" id="PF17042">
    <property type="entry name" value="NBD_C"/>
    <property type="match status" value="1"/>
</dbReference>
<dbReference type="Gene3D" id="3.40.50.10840">
    <property type="entry name" value="Putative sugar-binding, N-terminal domain"/>
    <property type="match status" value="1"/>
</dbReference>
<evidence type="ECO:0000256" key="12">
    <source>
        <dbReference type="ARBA" id="ARBA00041377"/>
    </source>
</evidence>
<evidence type="ECO:0000256" key="10">
    <source>
        <dbReference type="ARBA" id="ARBA00039095"/>
    </source>
</evidence>
<sequence length="425" mass="45286">MQPIIGIVADDLTGGMETAAMLVALGVDCGFVTRPALVRHFANSPAVVVAQKTRVVPAAEAVRKSEDAAQRLLDIGVRRLFFKYCATFDSTDDGNIGPVADRLLALTRASQTGFCPSSGDLARSVFQGHLFVGAQLVSESPKRFDPLTPMIDPNLVRVLQRQSKLPVGLLPHNVVRAEPSIRQAYVDQLVAQGIRHVIMDAIYADDLAAVAALTVDWPLMTGNAPVIRHYPALWRKRGWLDDAPPKRPLPAVESPGVVLAGSCAERTLEQLAAFEQARPVHRIDIASAGSVDAAVETALAWAGTHLEGGPIAIATSAGPEQVNTAQARHGREGAASFAEAILGRLSVELRKRGVRRFLVAGGETSGTVVEQLGIDRLRIGAYQGPGIARATTEDGEIVALSLKSGKLGPVDMFLPTLESMRHPEP</sequence>
<evidence type="ECO:0000259" key="13">
    <source>
        <dbReference type="Pfam" id="PF07005"/>
    </source>
</evidence>
<protein>
    <recommendedName>
        <fullName evidence="11">3-oxo-tetronate kinase</fullName>
        <ecNumber evidence="10">2.7.1.217</ecNumber>
    </recommendedName>
    <alternativeName>
        <fullName evidence="12">3-dehydrotetronate 4-kinase</fullName>
    </alternativeName>
</protein>
<gene>
    <name evidence="15" type="ORF">MPLDJ20_150222</name>
</gene>
<feature type="domain" description="Four-carbon acid sugar kinase N-terminal" evidence="13">
    <location>
        <begin position="5"/>
        <end position="228"/>
    </location>
</feature>
<keyword evidence="2" id="KW-0808">Transferase</keyword>
<dbReference type="NCBIfam" id="NF043035">
    <property type="entry name" value="OxoTetrKin"/>
    <property type="match status" value="1"/>
</dbReference>
<dbReference type="EC" id="2.7.1.217" evidence="10"/>
<evidence type="ECO:0000259" key="14">
    <source>
        <dbReference type="Pfam" id="PF17042"/>
    </source>
</evidence>
<comment type="catalytic activity">
    <reaction evidence="8">
        <text>3-dehydro-D-erythronate + ATP = 3-dehydro-4-O-phospho-D-erythronate + ADP + H(+)</text>
        <dbReference type="Rhea" id="RHEA:52556"/>
        <dbReference type="ChEBI" id="CHEBI:15378"/>
        <dbReference type="ChEBI" id="CHEBI:30616"/>
        <dbReference type="ChEBI" id="CHEBI:57958"/>
        <dbReference type="ChEBI" id="CHEBI:136593"/>
        <dbReference type="ChEBI" id="CHEBI:456216"/>
        <dbReference type="EC" id="2.7.1.217"/>
    </reaction>
</comment>
<dbReference type="InterPro" id="IPR010737">
    <property type="entry name" value="4-carb_acid_sugar_kinase_N"/>
</dbReference>
<keyword evidence="4" id="KW-0418">Kinase</keyword>
<evidence type="ECO:0000256" key="3">
    <source>
        <dbReference type="ARBA" id="ARBA00022741"/>
    </source>
</evidence>
<dbReference type="InterPro" id="IPR037051">
    <property type="entry name" value="4-carb_acid_sugar_kinase_N_sf"/>
</dbReference>
<dbReference type="AlphaFoldDB" id="A0A090ENQ9"/>
<comment type="catalytic activity">
    <reaction evidence="7">
        <text>3-dehydro-L-erythronate + ATP = 3-dehydro-4-O-phospho-L-erythronate + ADP + H(+)</text>
        <dbReference type="Rhea" id="RHEA:52552"/>
        <dbReference type="ChEBI" id="CHEBI:15378"/>
        <dbReference type="ChEBI" id="CHEBI:30616"/>
        <dbReference type="ChEBI" id="CHEBI:136592"/>
        <dbReference type="ChEBI" id="CHEBI:136670"/>
        <dbReference type="ChEBI" id="CHEBI:456216"/>
        <dbReference type="EC" id="2.7.1.217"/>
    </reaction>
</comment>
<dbReference type="Proteomes" id="UP000046373">
    <property type="component" value="Unassembled WGS sequence"/>
</dbReference>
<evidence type="ECO:0000256" key="6">
    <source>
        <dbReference type="ARBA" id="ARBA00023277"/>
    </source>
</evidence>
<keyword evidence="6" id="KW-0119">Carbohydrate metabolism</keyword>
<evidence type="ECO:0000256" key="2">
    <source>
        <dbReference type="ARBA" id="ARBA00022679"/>
    </source>
</evidence>
<proteinExistence type="inferred from homology"/>
<dbReference type="InterPro" id="IPR042213">
    <property type="entry name" value="NBD_C_sf"/>
</dbReference>
<evidence type="ECO:0000256" key="7">
    <source>
        <dbReference type="ARBA" id="ARBA00035898"/>
    </source>
</evidence>
<evidence type="ECO:0000313" key="15">
    <source>
        <dbReference type="EMBL" id="CDX32643.1"/>
    </source>
</evidence>
<dbReference type="EMBL" id="CCNB01000007">
    <property type="protein sequence ID" value="CDX32643.1"/>
    <property type="molecule type" value="Genomic_DNA"/>
</dbReference>
<accession>A0A090ENQ9</accession>
<dbReference type="GO" id="GO:0005524">
    <property type="term" value="F:ATP binding"/>
    <property type="evidence" value="ECO:0007669"/>
    <property type="project" value="UniProtKB-KW"/>
</dbReference>
<dbReference type="Pfam" id="PF07005">
    <property type="entry name" value="SBD_N"/>
    <property type="match status" value="1"/>
</dbReference>
<evidence type="ECO:0000256" key="1">
    <source>
        <dbReference type="ARBA" id="ARBA00005715"/>
    </source>
</evidence>
<evidence type="ECO:0000256" key="4">
    <source>
        <dbReference type="ARBA" id="ARBA00022777"/>
    </source>
</evidence>
<evidence type="ECO:0000256" key="11">
    <source>
        <dbReference type="ARBA" id="ARBA00039461"/>
    </source>
</evidence>
<organism evidence="15 16">
    <name type="scientific">Mesorhizobium plurifarium</name>
    <dbReference type="NCBI Taxonomy" id="69974"/>
    <lineage>
        <taxon>Bacteria</taxon>
        <taxon>Pseudomonadati</taxon>
        <taxon>Pseudomonadota</taxon>
        <taxon>Alphaproteobacteria</taxon>
        <taxon>Hyphomicrobiales</taxon>
        <taxon>Phyllobacteriaceae</taxon>
        <taxon>Mesorhizobium</taxon>
    </lineage>
</organism>
<name>A0A090ENQ9_MESPL</name>